<dbReference type="PANTHER" id="PTHR33452">
    <property type="entry name" value="OXIDOREDUCTASE CATD-RELATED"/>
    <property type="match status" value="1"/>
</dbReference>
<accession>A0A2S1SK50</accession>
<sequence length="168" mass="18666">MIRILFIRLTKPLPLPYLWQHILLAIPRIACGYMLTSDFGAAKFGMPWSPAENNLGLFETAFWFPNDVAAFGGIFATFPVFFAWMGAFSEAVGGLLLIFGFQTRIVSFLLICTMYVATFVQHGGEDLWNKLPGMGFLWVVLFTAILGSGKIGIDYLLTSKTIANENPI</sequence>
<keyword evidence="6 7" id="KW-0472">Membrane</keyword>
<dbReference type="Proteomes" id="UP000244937">
    <property type="component" value="Chromosome"/>
</dbReference>
<keyword evidence="5 7" id="KW-1133">Transmembrane helix</keyword>
<dbReference type="OrthoDB" id="879806at2"/>
<evidence type="ECO:0000256" key="4">
    <source>
        <dbReference type="ARBA" id="ARBA00022692"/>
    </source>
</evidence>
<evidence type="ECO:0000256" key="2">
    <source>
        <dbReference type="ARBA" id="ARBA00006679"/>
    </source>
</evidence>
<evidence type="ECO:0000256" key="5">
    <source>
        <dbReference type="ARBA" id="ARBA00022989"/>
    </source>
</evidence>
<comment type="similarity">
    <text evidence="2">Belongs to the DoxX family.</text>
</comment>
<evidence type="ECO:0000256" key="7">
    <source>
        <dbReference type="SAM" id="Phobius"/>
    </source>
</evidence>
<dbReference type="AlphaFoldDB" id="A0A2S1SK50"/>
<protein>
    <submittedName>
        <fullName evidence="8">DoxX family protein</fullName>
    </submittedName>
</protein>
<evidence type="ECO:0000256" key="3">
    <source>
        <dbReference type="ARBA" id="ARBA00022475"/>
    </source>
</evidence>
<dbReference type="PANTHER" id="PTHR33452:SF1">
    <property type="entry name" value="INNER MEMBRANE PROTEIN YPHA-RELATED"/>
    <property type="match status" value="1"/>
</dbReference>
<dbReference type="EMBL" id="CP029187">
    <property type="protein sequence ID" value="AWI26765.1"/>
    <property type="molecule type" value="Genomic_DNA"/>
</dbReference>
<keyword evidence="9" id="KW-1185">Reference proteome</keyword>
<dbReference type="InterPro" id="IPR032808">
    <property type="entry name" value="DoxX"/>
</dbReference>
<feature type="transmembrane region" description="Helical" evidence="7">
    <location>
        <begin position="136"/>
        <end position="157"/>
    </location>
</feature>
<dbReference type="RefSeq" id="WP_108904542.1">
    <property type="nucleotide sequence ID" value="NZ_CP029187.1"/>
</dbReference>
<proteinExistence type="inferred from homology"/>
<name>A0A2S1SK50_9FLAO</name>
<organism evidence="8 9">
    <name type="scientific">Flavobacterium pallidum</name>
    <dbReference type="NCBI Taxonomy" id="2172098"/>
    <lineage>
        <taxon>Bacteria</taxon>
        <taxon>Pseudomonadati</taxon>
        <taxon>Bacteroidota</taxon>
        <taxon>Flavobacteriia</taxon>
        <taxon>Flavobacteriales</taxon>
        <taxon>Flavobacteriaceae</taxon>
        <taxon>Flavobacterium</taxon>
    </lineage>
</organism>
<feature type="transmembrane region" description="Helical" evidence="7">
    <location>
        <begin position="96"/>
        <end position="116"/>
    </location>
</feature>
<evidence type="ECO:0000313" key="9">
    <source>
        <dbReference type="Proteomes" id="UP000244937"/>
    </source>
</evidence>
<evidence type="ECO:0000256" key="6">
    <source>
        <dbReference type="ARBA" id="ARBA00023136"/>
    </source>
</evidence>
<keyword evidence="4 7" id="KW-0812">Transmembrane</keyword>
<comment type="subcellular location">
    <subcellularLocation>
        <location evidence="1">Cell membrane</location>
        <topology evidence="1">Multi-pass membrane protein</topology>
    </subcellularLocation>
</comment>
<reference evidence="8 9" key="1">
    <citation type="submission" date="2018-05" db="EMBL/GenBank/DDBJ databases">
        <title>Genome sequencing of Flavobacterium sp. HYN0049.</title>
        <authorList>
            <person name="Yi H."/>
            <person name="Baek C."/>
        </authorList>
    </citation>
    <scope>NUCLEOTIDE SEQUENCE [LARGE SCALE GENOMIC DNA]</scope>
    <source>
        <strain evidence="8 9">HYN0049</strain>
    </source>
</reference>
<evidence type="ECO:0000313" key="8">
    <source>
        <dbReference type="EMBL" id="AWI26765.1"/>
    </source>
</evidence>
<dbReference type="GO" id="GO:0005886">
    <property type="term" value="C:plasma membrane"/>
    <property type="evidence" value="ECO:0007669"/>
    <property type="project" value="UniProtKB-SubCell"/>
</dbReference>
<dbReference type="KEGG" id="fpal:HYN49_13155"/>
<gene>
    <name evidence="8" type="ORF">HYN49_13155</name>
</gene>
<dbReference type="InterPro" id="IPR051907">
    <property type="entry name" value="DoxX-like_oxidoreductase"/>
</dbReference>
<dbReference type="Pfam" id="PF07681">
    <property type="entry name" value="DoxX"/>
    <property type="match status" value="1"/>
</dbReference>
<evidence type="ECO:0000256" key="1">
    <source>
        <dbReference type="ARBA" id="ARBA00004651"/>
    </source>
</evidence>
<keyword evidence="3" id="KW-1003">Cell membrane</keyword>